<comment type="caution">
    <text evidence="1">The sequence shown here is derived from an EMBL/GenBank/DDBJ whole genome shotgun (WGS) entry which is preliminary data.</text>
</comment>
<dbReference type="EMBL" id="JAOTPV010000038">
    <property type="protein sequence ID" value="KAJ4467869.1"/>
    <property type="molecule type" value="Genomic_DNA"/>
</dbReference>
<dbReference type="AlphaFoldDB" id="A0A9W8ZV77"/>
<organism evidence="1 2">
    <name type="scientific">Lentinula aciculospora</name>
    <dbReference type="NCBI Taxonomy" id="153920"/>
    <lineage>
        <taxon>Eukaryota</taxon>
        <taxon>Fungi</taxon>
        <taxon>Dikarya</taxon>
        <taxon>Basidiomycota</taxon>
        <taxon>Agaricomycotina</taxon>
        <taxon>Agaricomycetes</taxon>
        <taxon>Agaricomycetidae</taxon>
        <taxon>Agaricales</taxon>
        <taxon>Marasmiineae</taxon>
        <taxon>Omphalotaceae</taxon>
        <taxon>Lentinula</taxon>
    </lineage>
</organism>
<sequence>MGNDSSSKLRQIYDSLPPEAKTALVDTHLSQLLKLLPKEKARNVISAATRLQKRYSRIPNIDLKGKKKEIRSLLIDLRRDSKRAVLIEYSNRVEIFSEIIESLTTWIADIWRVVYEHKVCFYQAHLALLYVWEVILELGDSSGYGGCNCAVHSVPVNFSIKTTSGKLIKRFSHPNIQHIDRILLWVWRELFVSMLTVGGSHARQKIPEMLVDIEESLGWKSLPNILYGGNKADDDDCSWGSMDLDDESEEDGFDDEDDEDRRSCELHARHWPTKINDQRIHIRDLIVQRLCKLFELEPSPALYLAAIDISSQPGKTNAELKKILSLIATISSSTFAAALAIYAIESETEKISKLLHTHCHLLRPQDATHYQAALLVLGQEPGYRSRTIKIIEKQLQQIVHSLRLLVESCFRGLNTESHKVELRRILKLQMASQSRIDRVNNWVDAVITPSTAPIHPMAFAAAMVMGIPPGLGDGGDSDIIGFLDMDPDDPDLEDLREEFRPQLRDRFDGWVNITLGISGGQTLLSKLYIKMTEEMTFLSAADVSEEMINRLSERSTKEHVLEALEGLVDFAKSQRKRKAVRQNRKRDGMAAASKGAFNLNPFASQLSSTSGSGSGSNLSFPFSVGELPSFPPGSYSGLDDVD</sequence>
<proteinExistence type="predicted"/>
<dbReference type="Proteomes" id="UP001150266">
    <property type="component" value="Unassembled WGS sequence"/>
</dbReference>
<accession>A0A9W8ZV77</accession>
<evidence type="ECO:0000313" key="2">
    <source>
        <dbReference type="Proteomes" id="UP001150266"/>
    </source>
</evidence>
<gene>
    <name evidence="1" type="ORF">J3R30DRAFT_3662295</name>
</gene>
<reference evidence="1" key="1">
    <citation type="submission" date="2022-08" db="EMBL/GenBank/DDBJ databases">
        <title>A Global Phylogenomic Analysis of the Shiitake Genus Lentinula.</title>
        <authorList>
            <consortium name="DOE Joint Genome Institute"/>
            <person name="Sierra-Patev S."/>
            <person name="Min B."/>
            <person name="Naranjo-Ortiz M."/>
            <person name="Looney B."/>
            <person name="Konkel Z."/>
            <person name="Slot J.C."/>
            <person name="Sakamoto Y."/>
            <person name="Steenwyk J.L."/>
            <person name="Rokas A."/>
            <person name="Carro J."/>
            <person name="Camarero S."/>
            <person name="Ferreira P."/>
            <person name="Molpeceres G."/>
            <person name="Ruiz-Duenas F.J."/>
            <person name="Serrano A."/>
            <person name="Henrissat B."/>
            <person name="Drula E."/>
            <person name="Hughes K.W."/>
            <person name="Mata J.L."/>
            <person name="Ishikawa N.K."/>
            <person name="Vargas-Isla R."/>
            <person name="Ushijima S."/>
            <person name="Smith C.A."/>
            <person name="Ahrendt S."/>
            <person name="Andreopoulos W."/>
            <person name="He G."/>
            <person name="Labutti K."/>
            <person name="Lipzen A."/>
            <person name="Ng V."/>
            <person name="Riley R."/>
            <person name="Sandor L."/>
            <person name="Barry K."/>
            <person name="Martinez A.T."/>
            <person name="Xiao Y."/>
            <person name="Gibbons J.G."/>
            <person name="Terashima K."/>
            <person name="Grigoriev I.V."/>
            <person name="Hibbett D.S."/>
        </authorList>
    </citation>
    <scope>NUCLEOTIDE SEQUENCE</scope>
    <source>
        <strain evidence="1">JLM2183</strain>
    </source>
</reference>
<keyword evidence="2" id="KW-1185">Reference proteome</keyword>
<dbReference type="OrthoDB" id="2742205at2759"/>
<protein>
    <submittedName>
        <fullName evidence="1">Uncharacterized protein</fullName>
    </submittedName>
</protein>
<name>A0A9W8ZV77_9AGAR</name>
<evidence type="ECO:0000313" key="1">
    <source>
        <dbReference type="EMBL" id="KAJ4467869.1"/>
    </source>
</evidence>